<dbReference type="InterPro" id="IPR001647">
    <property type="entry name" value="HTH_TetR"/>
</dbReference>
<organism evidence="4 5">
    <name type="scientific">Providencia stuartii</name>
    <dbReference type="NCBI Taxonomy" id="588"/>
    <lineage>
        <taxon>Bacteria</taxon>
        <taxon>Pseudomonadati</taxon>
        <taxon>Pseudomonadota</taxon>
        <taxon>Gammaproteobacteria</taxon>
        <taxon>Enterobacterales</taxon>
        <taxon>Morganellaceae</taxon>
        <taxon>Providencia</taxon>
    </lineage>
</organism>
<keyword evidence="5" id="KW-1185">Reference proteome</keyword>
<sequence>MNRKTEHDTREHLLTTGERLCLHLGFTGMGLSELLKTAEVPKGSFYHYFRSKEAFGVAMLERYYAGYLQDLSDHFEHGKGNYRERFLTYYGNVLNNTCLLEHVKGCLTVKLSAEVCDLSEDMNAAMNNGVSQVIALLAQALENGREEKSLSFQGDPFSTAQVFYSLWLGANLQAKILRSDAPVKSAISHIEKLITAPESE</sequence>
<dbReference type="AlphaFoldDB" id="A0A1S1HRE5"/>
<dbReference type="InterPro" id="IPR011075">
    <property type="entry name" value="TetR_C"/>
</dbReference>
<keyword evidence="1" id="KW-0805">Transcription regulation</keyword>
<dbReference type="Pfam" id="PF00440">
    <property type="entry name" value="TetR_N"/>
    <property type="match status" value="1"/>
</dbReference>
<evidence type="ECO:0000256" key="2">
    <source>
        <dbReference type="ARBA" id="ARBA00023125"/>
    </source>
</evidence>
<dbReference type="GO" id="GO:0003677">
    <property type="term" value="F:DNA binding"/>
    <property type="evidence" value="ECO:0007669"/>
    <property type="project" value="UniProtKB-UniRule"/>
</dbReference>
<dbReference type="SUPFAM" id="SSF48498">
    <property type="entry name" value="Tetracyclin repressor-like, C-terminal domain"/>
    <property type="match status" value="1"/>
</dbReference>
<reference evidence="4 5" key="1">
    <citation type="submission" date="2016-03" db="EMBL/GenBank/DDBJ databases">
        <title>Genome sequence of Providencia stuartii strain, isolated from the salivary glands of larval Lucilia sericata.</title>
        <authorList>
            <person name="Yuan Y."/>
            <person name="Zhang Y."/>
            <person name="Fu S."/>
            <person name="Crippen T.L."/>
            <person name="Visi D."/>
            <person name="Benbow M.E."/>
            <person name="Allen M."/>
            <person name="Tomberlin J.K."/>
            <person name="Sze S.-H."/>
            <person name="Tarone A.M."/>
        </authorList>
    </citation>
    <scope>NUCLEOTIDE SEQUENCE [LARGE SCALE GENOMIC DNA]</scope>
    <source>
        <strain evidence="4 5">Crippen</strain>
    </source>
</reference>
<dbReference type="PANTHER" id="PTHR47506">
    <property type="entry name" value="TRANSCRIPTIONAL REGULATORY PROTEIN"/>
    <property type="match status" value="1"/>
</dbReference>
<dbReference type="EMBL" id="LVIE01000168">
    <property type="protein sequence ID" value="OHT23893.1"/>
    <property type="molecule type" value="Genomic_DNA"/>
</dbReference>
<gene>
    <name evidence="4" type="ORF">A3Q29_04245</name>
</gene>
<evidence type="ECO:0000313" key="5">
    <source>
        <dbReference type="Proteomes" id="UP000179588"/>
    </source>
</evidence>
<comment type="caution">
    <text evidence="4">The sequence shown here is derived from an EMBL/GenBank/DDBJ whole genome shotgun (WGS) entry which is preliminary data.</text>
</comment>
<dbReference type="RefSeq" id="WP_070928027.1">
    <property type="nucleotide sequence ID" value="NZ_CANMXG010000004.1"/>
</dbReference>
<accession>A0A1S1HRE5</accession>
<evidence type="ECO:0000313" key="4">
    <source>
        <dbReference type="EMBL" id="OHT23893.1"/>
    </source>
</evidence>
<dbReference type="Pfam" id="PF16925">
    <property type="entry name" value="TetR_C_13"/>
    <property type="match status" value="1"/>
</dbReference>
<dbReference type="OrthoDB" id="4541465at2"/>
<dbReference type="Proteomes" id="UP000179588">
    <property type="component" value="Unassembled WGS sequence"/>
</dbReference>
<evidence type="ECO:0000256" key="1">
    <source>
        <dbReference type="ARBA" id="ARBA00023015"/>
    </source>
</evidence>
<dbReference type="InterPro" id="IPR009057">
    <property type="entry name" value="Homeodomain-like_sf"/>
</dbReference>
<keyword evidence="3" id="KW-0804">Transcription</keyword>
<name>A0A1S1HRE5_PROST</name>
<dbReference type="Gene3D" id="1.10.357.10">
    <property type="entry name" value="Tetracycline Repressor, domain 2"/>
    <property type="match status" value="1"/>
</dbReference>
<proteinExistence type="predicted"/>
<dbReference type="PANTHER" id="PTHR47506:SF6">
    <property type="entry name" value="HTH-TYPE TRANSCRIPTIONAL REPRESSOR NEMR"/>
    <property type="match status" value="1"/>
</dbReference>
<dbReference type="PROSITE" id="PS50977">
    <property type="entry name" value="HTH_TETR_2"/>
    <property type="match status" value="1"/>
</dbReference>
<protein>
    <submittedName>
        <fullName evidence="4">Transcriptional repressor NemR</fullName>
    </submittedName>
</protein>
<dbReference type="InterPro" id="IPR036271">
    <property type="entry name" value="Tet_transcr_reg_TetR-rel_C_sf"/>
</dbReference>
<dbReference type="GeneID" id="92279077"/>
<evidence type="ECO:0000256" key="3">
    <source>
        <dbReference type="ARBA" id="ARBA00023163"/>
    </source>
</evidence>
<dbReference type="SUPFAM" id="SSF46689">
    <property type="entry name" value="Homeodomain-like"/>
    <property type="match status" value="1"/>
</dbReference>
<keyword evidence="2" id="KW-0238">DNA-binding</keyword>